<dbReference type="AlphaFoldDB" id="A0A6P7HBR2"/>
<reference evidence="9" key="1">
    <citation type="submission" date="2025-08" db="UniProtKB">
        <authorList>
            <consortium name="RefSeq"/>
        </authorList>
    </citation>
    <scope>IDENTIFICATION</scope>
    <source>
        <tissue evidence="9">Whole insect</tissue>
    </source>
</reference>
<protein>
    <submittedName>
        <fullName evidence="9">Nuclease HARBI1</fullName>
    </submittedName>
</protein>
<dbReference type="InterPro" id="IPR027806">
    <property type="entry name" value="HARBI1_dom"/>
</dbReference>
<comment type="subcellular location">
    <subcellularLocation>
        <location evidence="2">Nucleus</location>
    </subcellularLocation>
</comment>
<evidence type="ECO:0000313" key="9">
    <source>
        <dbReference type="RefSeq" id="XP_028155103.1"/>
    </source>
</evidence>
<dbReference type="GO" id="GO:0016787">
    <property type="term" value="F:hydrolase activity"/>
    <property type="evidence" value="ECO:0007669"/>
    <property type="project" value="UniProtKB-KW"/>
</dbReference>
<organism evidence="9">
    <name type="scientific">Diabrotica virgifera virgifera</name>
    <name type="common">western corn rootworm</name>
    <dbReference type="NCBI Taxonomy" id="50390"/>
    <lineage>
        <taxon>Eukaryota</taxon>
        <taxon>Metazoa</taxon>
        <taxon>Ecdysozoa</taxon>
        <taxon>Arthropoda</taxon>
        <taxon>Hexapoda</taxon>
        <taxon>Insecta</taxon>
        <taxon>Pterygota</taxon>
        <taxon>Neoptera</taxon>
        <taxon>Endopterygota</taxon>
        <taxon>Coleoptera</taxon>
        <taxon>Polyphaga</taxon>
        <taxon>Cucujiformia</taxon>
        <taxon>Chrysomeloidea</taxon>
        <taxon>Chrysomelidae</taxon>
        <taxon>Galerucinae</taxon>
        <taxon>Diabroticina</taxon>
        <taxon>Diabroticites</taxon>
        <taxon>Diabrotica</taxon>
    </lineage>
</organism>
<name>A0A6P7HBR2_DIAVI</name>
<keyword evidence="7" id="KW-0539">Nucleus</keyword>
<dbReference type="PANTHER" id="PTHR22930">
    <property type="match status" value="1"/>
</dbReference>
<keyword evidence="6" id="KW-0378">Hydrolase</keyword>
<accession>A0A6P7HBR2</accession>
<feature type="domain" description="DDE Tnp4" evidence="8">
    <location>
        <begin position="28"/>
        <end position="164"/>
    </location>
</feature>
<gene>
    <name evidence="9" type="primary">LOC114348823</name>
</gene>
<feature type="non-terminal residue" evidence="9">
    <location>
        <position position="1"/>
    </location>
</feature>
<evidence type="ECO:0000256" key="6">
    <source>
        <dbReference type="ARBA" id="ARBA00022801"/>
    </source>
</evidence>
<evidence type="ECO:0000256" key="1">
    <source>
        <dbReference type="ARBA" id="ARBA00001968"/>
    </source>
</evidence>
<comment type="cofactor">
    <cofactor evidence="1">
        <name>a divalent metal cation</name>
        <dbReference type="ChEBI" id="CHEBI:60240"/>
    </cofactor>
</comment>
<dbReference type="GO" id="GO:0005634">
    <property type="term" value="C:nucleus"/>
    <property type="evidence" value="ECO:0007669"/>
    <property type="project" value="UniProtKB-SubCell"/>
</dbReference>
<proteinExistence type="inferred from homology"/>
<sequence>VPETEQEWRSIQREFYTRWNFPNCFGAIDGKHVIIRCLPKTGCEYFNYKHSFSIILMAVVDANDCFLYIDVSTNGRVNNARVFSKSSFYDAMEHNILHLPPNGVFVADDTFPLKTNLLKPYSRSGPLRECQQIFNYRLSRARRIVENTFGILTSRFRIFEKPIPFLKS</sequence>
<evidence type="ECO:0000256" key="4">
    <source>
        <dbReference type="ARBA" id="ARBA00022722"/>
    </source>
</evidence>
<keyword evidence="4" id="KW-0540">Nuclease</keyword>
<dbReference type="GO" id="GO:0046872">
    <property type="term" value="F:metal ion binding"/>
    <property type="evidence" value="ECO:0007669"/>
    <property type="project" value="UniProtKB-KW"/>
</dbReference>
<evidence type="ECO:0000256" key="3">
    <source>
        <dbReference type="ARBA" id="ARBA00006958"/>
    </source>
</evidence>
<dbReference type="GO" id="GO:0004518">
    <property type="term" value="F:nuclease activity"/>
    <property type="evidence" value="ECO:0007669"/>
    <property type="project" value="UniProtKB-KW"/>
</dbReference>
<keyword evidence="5" id="KW-0479">Metal-binding</keyword>
<evidence type="ECO:0000256" key="5">
    <source>
        <dbReference type="ARBA" id="ARBA00022723"/>
    </source>
</evidence>
<dbReference type="PANTHER" id="PTHR22930:SF269">
    <property type="entry name" value="NUCLEASE HARBI1-LIKE PROTEIN"/>
    <property type="match status" value="1"/>
</dbReference>
<comment type="similarity">
    <text evidence="3">Belongs to the HARBI1 family.</text>
</comment>
<evidence type="ECO:0000256" key="2">
    <source>
        <dbReference type="ARBA" id="ARBA00004123"/>
    </source>
</evidence>
<evidence type="ECO:0000256" key="7">
    <source>
        <dbReference type="ARBA" id="ARBA00023242"/>
    </source>
</evidence>
<evidence type="ECO:0000259" key="8">
    <source>
        <dbReference type="Pfam" id="PF13359"/>
    </source>
</evidence>
<dbReference type="RefSeq" id="XP_028155103.1">
    <property type="nucleotide sequence ID" value="XM_028299302.1"/>
</dbReference>
<dbReference type="Pfam" id="PF13359">
    <property type="entry name" value="DDE_Tnp_4"/>
    <property type="match status" value="1"/>
</dbReference>
<dbReference type="InParanoid" id="A0A6P7HBR2"/>
<dbReference type="InterPro" id="IPR045249">
    <property type="entry name" value="HARBI1-like"/>
</dbReference>